<evidence type="ECO:0000313" key="7">
    <source>
        <dbReference type="Proteomes" id="UP000242869"/>
    </source>
</evidence>
<feature type="transmembrane region" description="Helical" evidence="3">
    <location>
        <begin position="188"/>
        <end position="209"/>
    </location>
</feature>
<dbReference type="GO" id="GO:0007165">
    <property type="term" value="P:signal transduction"/>
    <property type="evidence" value="ECO:0007669"/>
    <property type="project" value="InterPro"/>
</dbReference>
<evidence type="ECO:0000256" key="2">
    <source>
        <dbReference type="ARBA" id="ARBA00029447"/>
    </source>
</evidence>
<dbReference type="SUPFAM" id="SSF47170">
    <property type="entry name" value="Aspartate receptor, ligand-binding domain"/>
    <property type="match status" value="1"/>
</dbReference>
<dbReference type="Gene3D" id="1.20.120.1530">
    <property type="match status" value="1"/>
</dbReference>
<evidence type="ECO:0000259" key="5">
    <source>
        <dbReference type="Pfam" id="PF18947"/>
    </source>
</evidence>
<reference evidence="7" key="1">
    <citation type="submission" date="2016-10" db="EMBL/GenBank/DDBJ databases">
        <authorList>
            <person name="Varghese N."/>
            <person name="Submissions S."/>
        </authorList>
    </citation>
    <scope>NUCLEOTIDE SEQUENCE [LARGE SCALE GENOMIC DNA]</scope>
    <source>
        <strain evidence="7">DSM 6150</strain>
    </source>
</reference>
<dbReference type="Proteomes" id="UP000242869">
    <property type="component" value="Unassembled WGS sequence"/>
</dbReference>
<dbReference type="InterPro" id="IPR003660">
    <property type="entry name" value="HAMP_dom"/>
</dbReference>
<dbReference type="EMBL" id="FOVE01000005">
    <property type="protein sequence ID" value="SFN25387.1"/>
    <property type="molecule type" value="Genomic_DNA"/>
</dbReference>
<dbReference type="Pfam" id="PF12729">
    <property type="entry name" value="4HB_MCP_1"/>
    <property type="match status" value="1"/>
</dbReference>
<keyword evidence="3" id="KW-1133">Transmembrane helix</keyword>
<evidence type="ECO:0000259" key="4">
    <source>
        <dbReference type="Pfam" id="PF12729"/>
    </source>
</evidence>
<dbReference type="InterPro" id="IPR051310">
    <property type="entry name" value="MCP_chemotaxis"/>
</dbReference>
<dbReference type="InterPro" id="IPR024478">
    <property type="entry name" value="HlyB_4HB_MCP"/>
</dbReference>
<feature type="transmembrane region" description="Helical" evidence="3">
    <location>
        <begin position="9"/>
        <end position="29"/>
    </location>
</feature>
<organism evidence="6 7">
    <name type="scientific">Formivibrio citricus</name>
    <dbReference type="NCBI Taxonomy" id="83765"/>
    <lineage>
        <taxon>Bacteria</taxon>
        <taxon>Pseudomonadati</taxon>
        <taxon>Pseudomonadota</taxon>
        <taxon>Betaproteobacteria</taxon>
        <taxon>Neisseriales</taxon>
        <taxon>Chitinibacteraceae</taxon>
        <taxon>Formivibrio</taxon>
    </lineage>
</organism>
<feature type="domain" description="Chemotaxis methyl-accepting receptor HlyB-like 4HB MCP" evidence="4">
    <location>
        <begin position="3"/>
        <end position="181"/>
    </location>
</feature>
<evidence type="ECO:0000256" key="3">
    <source>
        <dbReference type="SAM" id="Phobius"/>
    </source>
</evidence>
<keyword evidence="3" id="KW-0812">Transmembrane</keyword>
<dbReference type="InterPro" id="IPR035440">
    <property type="entry name" value="4HB_MCP_dom_sf"/>
</dbReference>
<dbReference type="InterPro" id="IPR047347">
    <property type="entry name" value="YvaQ-like_sensor"/>
</dbReference>
<dbReference type="Pfam" id="PF18947">
    <property type="entry name" value="HAMP_2"/>
    <property type="match status" value="1"/>
</dbReference>
<dbReference type="GO" id="GO:0016020">
    <property type="term" value="C:membrane"/>
    <property type="evidence" value="ECO:0007669"/>
    <property type="project" value="InterPro"/>
</dbReference>
<sequence>MKLTLAQRLMAIILSSVAVLIVVGLVGVFQTRSVANNLEYINSKTLPGVAALNEAETSYLRLRFLAVRTLNITDPAQLAQEDKKIKAAQASMEKAFALYEKDFIKDETDKQLMAADKASLQVYMQALNKFMHHMQRRETEKAVEVSLKEAAPANAKFQAAFDAHVEYNKKLTGELQKSSAEAARRGMMISWVLIVLGAVGTILFGIILARSVLRQIGGEPDAVMKAANEIASGNLSVNMDLKAGDQTSVVAAMQRVILAVRAMAEDANRLVESALQGRLSVRADVSRHQGDYRKVIEGVNQTLDAVIGPLNAAADHIARIAAGNLPPRITEEYRGDFNALKQNI</sequence>
<dbReference type="GO" id="GO:0006935">
    <property type="term" value="P:chemotaxis"/>
    <property type="evidence" value="ECO:0007669"/>
    <property type="project" value="UniProtKB-KW"/>
</dbReference>
<comment type="similarity">
    <text evidence="2">Belongs to the methyl-accepting chemotaxis (MCP) protein family.</text>
</comment>
<keyword evidence="1" id="KW-0145">Chemotaxis</keyword>
<protein>
    <submittedName>
        <fullName evidence="6">Four helix bundle sensory module for signal transduction</fullName>
    </submittedName>
</protein>
<dbReference type="PANTHER" id="PTHR43531">
    <property type="entry name" value="PROTEIN ICFG"/>
    <property type="match status" value="1"/>
</dbReference>
<dbReference type="STRING" id="83765.SAMN05660284_01036"/>
<name>A0A1I4XHP1_9NEIS</name>
<feature type="non-terminal residue" evidence="6">
    <location>
        <position position="344"/>
    </location>
</feature>
<evidence type="ECO:0000313" key="6">
    <source>
        <dbReference type="EMBL" id="SFN25387.1"/>
    </source>
</evidence>
<dbReference type="AlphaFoldDB" id="A0A1I4XHP1"/>
<gene>
    <name evidence="6" type="ORF">SAMN05660284_01036</name>
</gene>
<dbReference type="PANTHER" id="PTHR43531:SF11">
    <property type="entry name" value="METHYL-ACCEPTING CHEMOTAXIS PROTEIN 3"/>
    <property type="match status" value="1"/>
</dbReference>
<keyword evidence="7" id="KW-1185">Reference proteome</keyword>
<accession>A0A1I4XHP1</accession>
<feature type="domain" description="HAMP" evidence="5">
    <location>
        <begin position="287"/>
        <end position="344"/>
    </location>
</feature>
<evidence type="ECO:0000256" key="1">
    <source>
        <dbReference type="ARBA" id="ARBA00022500"/>
    </source>
</evidence>
<dbReference type="CDD" id="cd19411">
    <property type="entry name" value="MCP2201-like_sensor"/>
    <property type="match status" value="1"/>
</dbReference>
<proteinExistence type="inferred from homology"/>
<keyword evidence="3" id="KW-0472">Membrane</keyword>
<dbReference type="RefSeq" id="WP_177187787.1">
    <property type="nucleotide sequence ID" value="NZ_FOVE01000005.1"/>
</dbReference>